<dbReference type="Proteomes" id="UP001597013">
    <property type="component" value="Unassembled WGS sequence"/>
</dbReference>
<keyword evidence="2" id="KW-1185">Reference proteome</keyword>
<sequence>MREIKIIFFAIGTFFGIENSTIFSETTTVNIDTKQRIISITQENLFALSRSAEDSINIYNQLLEIGRPKDEVPSWRDEFKDYEFKTIELISNKNNNQLNAKIQLKYNHQKQLEDYAIDYVSDSYEYALINIDSWNISTEKGNLKENFWYFDSDISFTLSPTKTMPEAYKIHKISLYNYWEKIKQ</sequence>
<organism evidence="1 2">
    <name type="scientific">Winogradskyella litorisediminis</name>
    <dbReference type="NCBI Taxonomy" id="1156618"/>
    <lineage>
        <taxon>Bacteria</taxon>
        <taxon>Pseudomonadati</taxon>
        <taxon>Bacteroidota</taxon>
        <taxon>Flavobacteriia</taxon>
        <taxon>Flavobacteriales</taxon>
        <taxon>Flavobacteriaceae</taxon>
        <taxon>Winogradskyella</taxon>
    </lineage>
</organism>
<proteinExistence type="predicted"/>
<accession>A0ABW3N422</accession>
<name>A0ABW3N422_9FLAO</name>
<evidence type="ECO:0000313" key="2">
    <source>
        <dbReference type="Proteomes" id="UP001597013"/>
    </source>
</evidence>
<dbReference type="EMBL" id="JBHTJL010000003">
    <property type="protein sequence ID" value="MFD1061649.1"/>
    <property type="molecule type" value="Genomic_DNA"/>
</dbReference>
<reference evidence="2" key="1">
    <citation type="journal article" date="2019" name="Int. J. Syst. Evol. Microbiol.">
        <title>The Global Catalogue of Microorganisms (GCM) 10K type strain sequencing project: providing services to taxonomists for standard genome sequencing and annotation.</title>
        <authorList>
            <consortium name="The Broad Institute Genomics Platform"/>
            <consortium name="The Broad Institute Genome Sequencing Center for Infectious Disease"/>
            <person name="Wu L."/>
            <person name="Ma J."/>
        </authorList>
    </citation>
    <scope>NUCLEOTIDE SEQUENCE [LARGE SCALE GENOMIC DNA]</scope>
    <source>
        <strain evidence="2">CCUG 62215</strain>
    </source>
</reference>
<protein>
    <submittedName>
        <fullName evidence="1">Uncharacterized protein</fullName>
    </submittedName>
</protein>
<gene>
    <name evidence="1" type="ORF">ACFQ1Q_00210</name>
</gene>
<dbReference type="RefSeq" id="WP_386126756.1">
    <property type="nucleotide sequence ID" value="NZ_JBHTJL010000003.1"/>
</dbReference>
<comment type="caution">
    <text evidence="1">The sequence shown here is derived from an EMBL/GenBank/DDBJ whole genome shotgun (WGS) entry which is preliminary data.</text>
</comment>
<evidence type="ECO:0000313" key="1">
    <source>
        <dbReference type="EMBL" id="MFD1061649.1"/>
    </source>
</evidence>